<dbReference type="InterPro" id="IPR010998">
    <property type="entry name" value="Integrase_recombinase_N"/>
</dbReference>
<dbReference type="RefSeq" id="WP_145016974.1">
    <property type="nucleotide sequence ID" value="NZ_VLLN01000001.1"/>
</dbReference>
<dbReference type="Gene3D" id="3.30.160.390">
    <property type="entry name" value="Integrase, DNA-binding domain"/>
    <property type="match status" value="1"/>
</dbReference>
<dbReference type="Pfam" id="PF22022">
    <property type="entry name" value="Phage_int_M"/>
    <property type="match status" value="1"/>
</dbReference>
<keyword evidence="4" id="KW-0233">DNA recombination</keyword>
<dbReference type="Proteomes" id="UP000319449">
    <property type="component" value="Unassembled WGS sequence"/>
</dbReference>
<evidence type="ECO:0000256" key="4">
    <source>
        <dbReference type="ARBA" id="ARBA00023172"/>
    </source>
</evidence>
<evidence type="ECO:0000259" key="7">
    <source>
        <dbReference type="PROSITE" id="PS51900"/>
    </source>
</evidence>
<dbReference type="PANTHER" id="PTHR30629">
    <property type="entry name" value="PROPHAGE INTEGRASE"/>
    <property type="match status" value="1"/>
</dbReference>
<gene>
    <name evidence="8" type="ORF">JN12_00087</name>
</gene>
<dbReference type="GO" id="GO:0006310">
    <property type="term" value="P:DNA recombination"/>
    <property type="evidence" value="ECO:0007669"/>
    <property type="project" value="UniProtKB-KW"/>
</dbReference>
<evidence type="ECO:0000256" key="1">
    <source>
        <dbReference type="ARBA" id="ARBA00008857"/>
    </source>
</evidence>
<dbReference type="InterPro" id="IPR053876">
    <property type="entry name" value="Phage_int_M"/>
</dbReference>
<evidence type="ECO:0000256" key="2">
    <source>
        <dbReference type="ARBA" id="ARBA00022908"/>
    </source>
</evidence>
<dbReference type="CDD" id="cd00801">
    <property type="entry name" value="INT_P4_C"/>
    <property type="match status" value="1"/>
</dbReference>
<reference evidence="8 9" key="1">
    <citation type="submission" date="2019-07" db="EMBL/GenBank/DDBJ databases">
        <title>Genomic Encyclopedia of Archaeal and Bacterial Type Strains, Phase II (KMG-II): from individual species to whole genera.</title>
        <authorList>
            <person name="Goeker M."/>
        </authorList>
    </citation>
    <scope>NUCLEOTIDE SEQUENCE [LARGE SCALE GENOMIC DNA]</scope>
    <source>
        <strain evidence="8 9">ATCC BAA-1139</strain>
    </source>
</reference>
<dbReference type="OrthoDB" id="9775880at2"/>
<dbReference type="Pfam" id="PF00589">
    <property type="entry name" value="Phage_integrase"/>
    <property type="match status" value="1"/>
</dbReference>
<keyword evidence="9" id="KW-1185">Reference proteome</keyword>
<evidence type="ECO:0000256" key="5">
    <source>
        <dbReference type="PROSITE-ProRule" id="PRU01248"/>
    </source>
</evidence>
<keyword evidence="3 5" id="KW-0238">DNA-binding</keyword>
<dbReference type="PROSITE" id="PS51898">
    <property type="entry name" value="TYR_RECOMBINASE"/>
    <property type="match status" value="1"/>
</dbReference>
<dbReference type="InterPro" id="IPR050808">
    <property type="entry name" value="Phage_Integrase"/>
</dbReference>
<dbReference type="InterPro" id="IPR044068">
    <property type="entry name" value="CB"/>
</dbReference>
<dbReference type="EMBL" id="VLLN01000001">
    <property type="protein sequence ID" value="TWJ33414.1"/>
    <property type="molecule type" value="Genomic_DNA"/>
</dbReference>
<dbReference type="Pfam" id="PF13356">
    <property type="entry name" value="Arm-DNA-bind_3"/>
    <property type="match status" value="1"/>
</dbReference>
<proteinExistence type="inferred from homology"/>
<evidence type="ECO:0000256" key="3">
    <source>
        <dbReference type="ARBA" id="ARBA00023125"/>
    </source>
</evidence>
<dbReference type="InterPro" id="IPR011010">
    <property type="entry name" value="DNA_brk_join_enz"/>
</dbReference>
<dbReference type="InterPro" id="IPR013762">
    <property type="entry name" value="Integrase-like_cat_sf"/>
</dbReference>
<dbReference type="GO" id="GO:0003677">
    <property type="term" value="F:DNA binding"/>
    <property type="evidence" value="ECO:0007669"/>
    <property type="project" value="UniProtKB-UniRule"/>
</dbReference>
<sequence>MEFTMNDMSLRNLKPEAKEFTRREKGGFGVRVHPSGTKTLFFMYRVAGQRKFLNLGEYYEPKHKGEPKGNRVTLSEARAAYETEKKKVELFVKGQGGADPVAVKKTARLQQLESRKAHSVDDLAKEYMEKHAKPNKKTWKRDEFCLNNDVLPLIGKAKAQDVKKRDLILLLEKIVERGAPGQARTVLEVMRRMFTFAVERDILENSPMFGVKPLTKKVAKDRVLTADEIKALWIGLDTAGISDEIKRALRLILVTGARPGEVIGMHTSELDGDWWQIPADRSKNGIVHRVFLTGTAKEIIGPLEILDTGTGEMVAKGYIFPSPRVEIDPETEKPIIKPIDVNALAYAIRRNLKDYKRQRAARKSPDSDTPVMVPVKDEKKIDMQPFTPHDLRRTAATLLAEIGYSNEVIDAILGHKARGVVAVYNRHDYAKEKQTAMEALERKLTSITTSKKSDNVVSIQIGRRSA</sequence>
<name>A0A562WS49_9BACT</name>
<evidence type="ECO:0000313" key="9">
    <source>
        <dbReference type="Proteomes" id="UP000319449"/>
    </source>
</evidence>
<dbReference type="AlphaFoldDB" id="A0A562WS49"/>
<organism evidence="8 9">
    <name type="scientific">Geobacter argillaceus</name>
    <dbReference type="NCBI Taxonomy" id="345631"/>
    <lineage>
        <taxon>Bacteria</taxon>
        <taxon>Pseudomonadati</taxon>
        <taxon>Thermodesulfobacteriota</taxon>
        <taxon>Desulfuromonadia</taxon>
        <taxon>Geobacterales</taxon>
        <taxon>Geobacteraceae</taxon>
        <taxon>Geobacter</taxon>
    </lineage>
</organism>
<feature type="domain" description="Tyr recombinase" evidence="6">
    <location>
        <begin position="219"/>
        <end position="438"/>
    </location>
</feature>
<comment type="similarity">
    <text evidence="1">Belongs to the 'phage' integrase family.</text>
</comment>
<feature type="domain" description="Core-binding (CB)" evidence="7">
    <location>
        <begin position="118"/>
        <end position="198"/>
    </location>
</feature>
<dbReference type="PANTHER" id="PTHR30629:SF2">
    <property type="entry name" value="PROPHAGE INTEGRASE INTS-RELATED"/>
    <property type="match status" value="1"/>
</dbReference>
<dbReference type="Gene3D" id="1.10.443.10">
    <property type="entry name" value="Intergrase catalytic core"/>
    <property type="match status" value="1"/>
</dbReference>
<dbReference type="InterPro" id="IPR002104">
    <property type="entry name" value="Integrase_catalytic"/>
</dbReference>
<dbReference type="GO" id="GO:0015074">
    <property type="term" value="P:DNA integration"/>
    <property type="evidence" value="ECO:0007669"/>
    <property type="project" value="UniProtKB-KW"/>
</dbReference>
<dbReference type="InterPro" id="IPR025166">
    <property type="entry name" value="Integrase_DNA_bind_dom"/>
</dbReference>
<accession>A0A562WS49</accession>
<dbReference type="InterPro" id="IPR038488">
    <property type="entry name" value="Integrase_DNA-bd_sf"/>
</dbReference>
<comment type="caution">
    <text evidence="8">The sequence shown here is derived from an EMBL/GenBank/DDBJ whole genome shotgun (WGS) entry which is preliminary data.</text>
</comment>
<dbReference type="Gene3D" id="1.10.150.130">
    <property type="match status" value="1"/>
</dbReference>
<keyword evidence="2" id="KW-0229">DNA integration</keyword>
<protein>
    <submittedName>
        <fullName evidence="8">Site-specific recombinase XerD</fullName>
    </submittedName>
</protein>
<dbReference type="PROSITE" id="PS51900">
    <property type="entry name" value="CB"/>
    <property type="match status" value="1"/>
</dbReference>
<dbReference type="SUPFAM" id="SSF56349">
    <property type="entry name" value="DNA breaking-rejoining enzymes"/>
    <property type="match status" value="1"/>
</dbReference>
<evidence type="ECO:0000259" key="6">
    <source>
        <dbReference type="PROSITE" id="PS51898"/>
    </source>
</evidence>
<evidence type="ECO:0000313" key="8">
    <source>
        <dbReference type="EMBL" id="TWJ33414.1"/>
    </source>
</evidence>